<gene>
    <name evidence="1" type="ORF">NARC_30132</name>
</gene>
<evidence type="ECO:0000313" key="2">
    <source>
        <dbReference type="Proteomes" id="UP000315289"/>
    </source>
</evidence>
<dbReference type="Proteomes" id="UP000315289">
    <property type="component" value="Unassembled WGS sequence"/>
</dbReference>
<dbReference type="EMBL" id="VOAH01000003">
    <property type="protein sequence ID" value="TVP41418.1"/>
    <property type="molecule type" value="Genomic_DNA"/>
</dbReference>
<keyword evidence="2" id="KW-1185">Reference proteome</keyword>
<reference evidence="1 2" key="1">
    <citation type="journal article" date="2019" name="Front. Microbiol.">
        <title>Ammonia Oxidation by the Arctic Terrestrial Thaumarchaeote Candidatus Nitrosocosmicus arcticus Is Stimulated by Increasing Temperatures.</title>
        <authorList>
            <person name="Alves R.J.E."/>
            <person name="Kerou M."/>
            <person name="Zappe A."/>
            <person name="Bittner R."/>
            <person name="Abby S.S."/>
            <person name="Schmidt H.A."/>
            <person name="Pfeifer K."/>
            <person name="Schleper C."/>
        </authorList>
    </citation>
    <scope>NUCLEOTIDE SEQUENCE [LARGE SCALE GENOMIC DNA]</scope>
    <source>
        <strain evidence="1 2">Kfb</strain>
    </source>
</reference>
<proteinExistence type="predicted"/>
<sequence>MEFHVHLLVSIGMRYSFIISAFEKNVSIEILIAINYNQGIFLHNMIAIYNNLQLVFRFCKLSSLLYFY</sequence>
<evidence type="ECO:0000313" key="1">
    <source>
        <dbReference type="EMBL" id="TVP41418.1"/>
    </source>
</evidence>
<accession>A0A557SXT6</accession>
<name>A0A557SXT6_9ARCH</name>
<organism evidence="1 2">
    <name type="scientific">Candidatus Nitrosocosmicus arcticus</name>
    <dbReference type="NCBI Taxonomy" id="2035267"/>
    <lineage>
        <taxon>Archaea</taxon>
        <taxon>Nitrososphaerota</taxon>
        <taxon>Nitrososphaeria</taxon>
        <taxon>Nitrososphaerales</taxon>
        <taxon>Nitrososphaeraceae</taxon>
        <taxon>Candidatus Nitrosocosmicus</taxon>
    </lineage>
</organism>
<comment type="caution">
    <text evidence="1">The sequence shown here is derived from an EMBL/GenBank/DDBJ whole genome shotgun (WGS) entry which is preliminary data.</text>
</comment>
<protein>
    <submittedName>
        <fullName evidence="1">Uncharacterized protein</fullName>
    </submittedName>
</protein>
<dbReference type="AlphaFoldDB" id="A0A557SXT6"/>